<feature type="transmembrane region" description="Helical" evidence="2">
    <location>
        <begin position="171"/>
        <end position="192"/>
    </location>
</feature>
<dbReference type="SUPFAM" id="SSF103481">
    <property type="entry name" value="Multidrug resistance efflux transporter EmrE"/>
    <property type="match status" value="2"/>
</dbReference>
<feature type="transmembrane region" description="Helical" evidence="2">
    <location>
        <begin position="38"/>
        <end position="60"/>
    </location>
</feature>
<feature type="transmembrane region" description="Helical" evidence="2">
    <location>
        <begin position="7"/>
        <end position="26"/>
    </location>
</feature>
<keyword evidence="4" id="KW-1185">Reference proteome</keyword>
<name>A0A7J6TYA1_PEROL</name>
<dbReference type="PANTHER" id="PTHR22911:SF137">
    <property type="entry name" value="SOLUTE CARRIER FAMILY 35 MEMBER G2-RELATED"/>
    <property type="match status" value="1"/>
</dbReference>
<protein>
    <submittedName>
        <fullName evidence="3">Uncharacterized protein</fullName>
    </submittedName>
</protein>
<feature type="transmembrane region" description="Helical" evidence="2">
    <location>
        <begin position="299"/>
        <end position="319"/>
    </location>
</feature>
<dbReference type="EMBL" id="JABANO010007234">
    <property type="protein sequence ID" value="KAF4750429.1"/>
    <property type="molecule type" value="Genomic_DNA"/>
</dbReference>
<keyword evidence="2" id="KW-0812">Transmembrane</keyword>
<organism evidence="3 4">
    <name type="scientific">Perkinsus olseni</name>
    <name type="common">Perkinsus atlanticus</name>
    <dbReference type="NCBI Taxonomy" id="32597"/>
    <lineage>
        <taxon>Eukaryota</taxon>
        <taxon>Sar</taxon>
        <taxon>Alveolata</taxon>
        <taxon>Perkinsozoa</taxon>
        <taxon>Perkinsea</taxon>
        <taxon>Perkinsida</taxon>
        <taxon>Perkinsidae</taxon>
        <taxon>Perkinsus</taxon>
    </lineage>
</organism>
<accession>A0A7J6TYA1</accession>
<gene>
    <name evidence="3" type="ORF">FOZ63_032174</name>
</gene>
<dbReference type="AlphaFoldDB" id="A0A7J6TYA1"/>
<feature type="transmembrane region" description="Helical" evidence="2">
    <location>
        <begin position="117"/>
        <end position="137"/>
    </location>
</feature>
<feature type="transmembrane region" description="Helical" evidence="2">
    <location>
        <begin position="143"/>
        <end position="164"/>
    </location>
</feature>
<feature type="region of interest" description="Disordered" evidence="1">
    <location>
        <begin position="689"/>
        <end position="714"/>
    </location>
</feature>
<dbReference type="InterPro" id="IPR037185">
    <property type="entry name" value="EmrE-like"/>
</dbReference>
<evidence type="ECO:0000313" key="4">
    <source>
        <dbReference type="Proteomes" id="UP000553632"/>
    </source>
</evidence>
<keyword evidence="2" id="KW-0472">Membrane</keyword>
<evidence type="ECO:0000256" key="1">
    <source>
        <dbReference type="SAM" id="MobiDB-lite"/>
    </source>
</evidence>
<feature type="region of interest" description="Disordered" evidence="1">
    <location>
        <begin position="405"/>
        <end position="430"/>
    </location>
</feature>
<feature type="transmembrane region" description="Helical" evidence="2">
    <location>
        <begin position="271"/>
        <end position="292"/>
    </location>
</feature>
<feature type="compositionally biased region" description="Low complexity" evidence="1">
    <location>
        <begin position="416"/>
        <end position="425"/>
    </location>
</feature>
<sequence>MVKVSPYCVGWSVISNVTFGLTNFLISYTNVDGIDPWAVIGWIWFTSGLIGVLTGVYFWFKIGRVFFTAEYLDYSLRKIPASSHQDPEVGESGYVYLSDGDKIPQPHLEDISLRAKILTLVGGVCVGLSQLMMKWAFATDPAASGPLTAVISSDILVIGVYCHFVYNEKLTWTQAVAILVVLTGLIIMGASFDSGVGGGKPLGFVYAILGMLSFAASIVCIRSSCIDGIDAWSGFIGRMGVMFFMGLIALGDSGLNGGFIVHDSSLWKDMYVWPVVSGASQAVGVLALNRALIYPSTAVVNVIAASNSIVVLILNWLLLGLVPSYPKIIGMFCVIVGVSLMTMWKPKEESLEPVVDEKVAADTKMPDPLKPVSPLPIMLTLLPCMAAMLRLIPLLAVARGILTTQKGSSDRDDPEAATTTAAPAASPQGSTDGYYTANVYSNRSEDTIHHTLIMARRGGALEAISVAVLTDRGNTGFQYHGDVLVNEGLHRCFKGGAFSIPGRQTGDEVGWETRIDLEIPVAAEGFKISRLSTSLQNYVPKKELKFDIGRLRELEERARRFLPDRARNWTDDHLLDICDKQLRSYLSYVQEKEGLPYPDPFVKGYAAMFTPLFMWLVGGEGGVRTPDRLPRYGKPRELRRTNWHVKWKLWYREWPVSPLPIMLTLLPCMAAMLRLIPLLVVAGGILTTQKGSSDRDDPEAATTAPPAASPRGPADGYYTANVYSNRSKDTIHHTLSFGPGEALEAVSVSVVSNRYVNFQYHADVLVNEEVRRRFKSEQKAFLMAKQKKGSQVASLKDHLLARLSDPKGPGWWFLGEKFAGKSVCRDFQSRTLELGFNRLGTTGWHIRIDMEMPVPAEGFKISRLSTTLFYYKPKEELKFDIGRLRELEERARRSLPDRARNWTDDHLLDICDKQLRSYLSYVQEKGGLPYPDPFVKGYAAMFAPLFMWLAWMSHSLS</sequence>
<evidence type="ECO:0000313" key="3">
    <source>
        <dbReference type="EMBL" id="KAF4750429.1"/>
    </source>
</evidence>
<reference evidence="3 4" key="1">
    <citation type="submission" date="2020-04" db="EMBL/GenBank/DDBJ databases">
        <title>Perkinsus olseni comparative genomics.</title>
        <authorList>
            <person name="Bogema D.R."/>
        </authorList>
    </citation>
    <scope>NUCLEOTIDE SEQUENCE [LARGE SCALE GENOMIC DNA]</scope>
    <source>
        <strain evidence="3 4">ATCC PRA-207</strain>
    </source>
</reference>
<dbReference type="Proteomes" id="UP000553632">
    <property type="component" value="Unassembled WGS sequence"/>
</dbReference>
<dbReference type="GO" id="GO:0016020">
    <property type="term" value="C:membrane"/>
    <property type="evidence" value="ECO:0007669"/>
    <property type="project" value="TreeGrafter"/>
</dbReference>
<comment type="caution">
    <text evidence="3">The sequence shown here is derived from an EMBL/GenBank/DDBJ whole genome shotgun (WGS) entry which is preliminary data.</text>
</comment>
<evidence type="ECO:0000256" key="2">
    <source>
        <dbReference type="SAM" id="Phobius"/>
    </source>
</evidence>
<proteinExistence type="predicted"/>
<feature type="transmembrane region" description="Helical" evidence="2">
    <location>
        <begin position="204"/>
        <end position="223"/>
    </location>
</feature>
<dbReference type="PANTHER" id="PTHR22911">
    <property type="entry name" value="ACYL-MALONYL CONDENSING ENZYME-RELATED"/>
    <property type="match status" value="1"/>
</dbReference>
<keyword evidence="2" id="KW-1133">Transmembrane helix</keyword>
<feature type="transmembrane region" description="Helical" evidence="2">
    <location>
        <begin position="235"/>
        <end position="251"/>
    </location>
</feature>
<feature type="compositionally biased region" description="Low complexity" evidence="1">
    <location>
        <begin position="700"/>
        <end position="714"/>
    </location>
</feature>